<dbReference type="InterPro" id="IPR012334">
    <property type="entry name" value="Pectin_lyas_fold"/>
</dbReference>
<dbReference type="InterPro" id="IPR011050">
    <property type="entry name" value="Pectin_lyase_fold/virulence"/>
</dbReference>
<accession>A0A133XJW6</accession>
<evidence type="ECO:0000313" key="3">
    <source>
        <dbReference type="Proteomes" id="UP000070186"/>
    </source>
</evidence>
<dbReference type="Proteomes" id="UP000070186">
    <property type="component" value="Unassembled WGS sequence"/>
</dbReference>
<name>A0A133XJW6_9RHOO</name>
<comment type="caution">
    <text evidence="2">The sequence shown here is derived from an EMBL/GenBank/DDBJ whole genome shotgun (WGS) entry which is preliminary data.</text>
</comment>
<keyword evidence="3" id="KW-1185">Reference proteome</keyword>
<dbReference type="RefSeq" id="WP_066883037.1">
    <property type="nucleotide sequence ID" value="NZ_LODL01000019.1"/>
</dbReference>
<organism evidence="2 3">
    <name type="scientific">Dechloromonas denitrificans</name>
    <dbReference type="NCBI Taxonomy" id="281362"/>
    <lineage>
        <taxon>Bacteria</taxon>
        <taxon>Pseudomonadati</taxon>
        <taxon>Pseudomonadota</taxon>
        <taxon>Betaproteobacteria</taxon>
        <taxon>Rhodocyclales</taxon>
        <taxon>Azonexaceae</taxon>
        <taxon>Dechloromonas</taxon>
    </lineage>
</organism>
<feature type="signal peptide" evidence="1">
    <location>
        <begin position="1"/>
        <end position="25"/>
    </location>
</feature>
<evidence type="ECO:0008006" key="4">
    <source>
        <dbReference type="Google" id="ProtNLM"/>
    </source>
</evidence>
<evidence type="ECO:0000256" key="1">
    <source>
        <dbReference type="SAM" id="SignalP"/>
    </source>
</evidence>
<keyword evidence="1" id="KW-0732">Signal</keyword>
<dbReference type="AlphaFoldDB" id="A0A133XJW6"/>
<dbReference type="Gene3D" id="2.160.20.10">
    <property type="entry name" value="Single-stranded right-handed beta-helix, Pectin lyase-like"/>
    <property type="match status" value="1"/>
</dbReference>
<dbReference type="EMBL" id="LODL01000019">
    <property type="protein sequence ID" value="KXB31230.1"/>
    <property type="molecule type" value="Genomic_DNA"/>
</dbReference>
<dbReference type="SUPFAM" id="SSF51126">
    <property type="entry name" value="Pectin lyase-like"/>
    <property type="match status" value="1"/>
</dbReference>
<evidence type="ECO:0000313" key="2">
    <source>
        <dbReference type="EMBL" id="KXB31230.1"/>
    </source>
</evidence>
<feature type="chain" id="PRO_5007459762" description="Right handed beta helix domain-containing protein" evidence="1">
    <location>
        <begin position="26"/>
        <end position="432"/>
    </location>
</feature>
<proteinExistence type="predicted"/>
<dbReference type="STRING" id="281362.AT959_08915"/>
<sequence length="432" mass="46350">MIRDSFCRKLCRLSLACLGAGLASAAISQSGDTLPQAPSYVGEIRRGADGKLIALPEAELALQKRWGEAAPKATMRVGSGEKISTLTEAARLARDGEVIEIRPGNYRGQPAVWTQDNLLIRGVGERPVMLADGRSAEDKATWVVRGGHVRIENIEFRGARSSHANGAGIRFERGELTVQGCRFADNEMGILTANQAAMTLTVSDSEFADAPRDARDVHHLLYVGAIGKFVLRGSRFENGYLGHLVKSRARENHILYNMLVDGANGRASYELEFPNGGIAYVIGNVIGQSAGTDNPSLVAFGAEGQRWPENALYLAHNTLLNDAHAGSFLSVWAERFTGGLDVWAINNLSVGNGNFFQPAQGRFEGNRTVGRGELIEYAGVPSRLANLSPLRGTVRVPGRAGEMDLLPNAEFAAPAGTRPVRVSSSLSPGAFQ</sequence>
<gene>
    <name evidence="2" type="ORF">AT959_08915</name>
</gene>
<reference evidence="2 3" key="1">
    <citation type="submission" date="2015-12" db="EMBL/GenBank/DDBJ databases">
        <title>Nitrous oxide reduction kinetics distinguish bacteria harboring typical versus atypical NosZ.</title>
        <authorList>
            <person name="Yoon S."/>
            <person name="Nissen S."/>
            <person name="Park D."/>
            <person name="Sanford R.A."/>
            <person name="Loeffler F.E."/>
        </authorList>
    </citation>
    <scope>NUCLEOTIDE SEQUENCE [LARGE SCALE GENOMIC DNA]</scope>
    <source>
        <strain evidence="2 3">ATCC BAA-841</strain>
    </source>
</reference>
<protein>
    <recommendedName>
        <fullName evidence="4">Right handed beta helix domain-containing protein</fullName>
    </recommendedName>
</protein>